<organism evidence="1 2">
    <name type="scientific">Chryseobacterium vrystaatense</name>
    <dbReference type="NCBI Taxonomy" id="307480"/>
    <lineage>
        <taxon>Bacteria</taxon>
        <taxon>Pseudomonadati</taxon>
        <taxon>Bacteroidota</taxon>
        <taxon>Flavobacteriia</taxon>
        <taxon>Flavobacteriales</taxon>
        <taxon>Weeksellaceae</taxon>
        <taxon>Chryseobacterium group</taxon>
        <taxon>Chryseobacterium</taxon>
    </lineage>
</organism>
<evidence type="ECO:0000313" key="2">
    <source>
        <dbReference type="Proteomes" id="UP000184108"/>
    </source>
</evidence>
<name>A0A1M5KEB0_9FLAO</name>
<evidence type="ECO:0000313" key="1">
    <source>
        <dbReference type="EMBL" id="SHG50950.1"/>
    </source>
</evidence>
<sequence>MISTKDYSLLPGTGSLQNICKAISVLDAILSQEWEFRYYSYNNKWSDQEEFFEMRNGSGDQMLILFPPNGCVINGFAHEYKQQDKQKLTVNLPSQFDSFIFGEPVNSIGTTFCLWTTEEKNWETGQLDNDEDNSEEMLNIFDGNPKTYINWAEEYFEDCHKESGIPLETVTKIYDGQDLTKEMVLTMVEELEDWEQLKTDLDEIGYPYNFE</sequence>
<dbReference type="RefSeq" id="WP_073175287.1">
    <property type="nucleotide sequence ID" value="NZ_FQVE01000006.1"/>
</dbReference>
<protein>
    <submittedName>
        <fullName evidence="1">Uncharacterized protein</fullName>
    </submittedName>
</protein>
<gene>
    <name evidence="1" type="ORF">SAMN02787073_4339</name>
</gene>
<accession>A0A1M5KEB0</accession>
<reference evidence="2" key="1">
    <citation type="submission" date="2016-11" db="EMBL/GenBank/DDBJ databases">
        <authorList>
            <person name="Varghese N."/>
            <person name="Submissions S."/>
        </authorList>
    </citation>
    <scope>NUCLEOTIDE SEQUENCE [LARGE SCALE GENOMIC DNA]</scope>
    <source>
        <strain evidence="2">YR203</strain>
    </source>
</reference>
<dbReference type="EMBL" id="FQVE01000006">
    <property type="protein sequence ID" value="SHG50950.1"/>
    <property type="molecule type" value="Genomic_DNA"/>
</dbReference>
<dbReference type="Proteomes" id="UP000184108">
    <property type="component" value="Unassembled WGS sequence"/>
</dbReference>
<proteinExistence type="predicted"/>
<dbReference type="AlphaFoldDB" id="A0A1M5KEB0"/>